<dbReference type="PIRSF" id="PIRSF006470">
    <property type="entry name" value="DctB"/>
    <property type="match status" value="1"/>
</dbReference>
<dbReference type="NCBIfam" id="NF037995">
    <property type="entry name" value="TRAP_S1"/>
    <property type="match status" value="1"/>
</dbReference>
<accession>A0ABP6VLZ5</accession>
<reference evidence="4" key="1">
    <citation type="journal article" date="2019" name="Int. J. Syst. Evol. Microbiol.">
        <title>The Global Catalogue of Microorganisms (GCM) 10K type strain sequencing project: providing services to taxonomists for standard genome sequencing and annotation.</title>
        <authorList>
            <consortium name="The Broad Institute Genomics Platform"/>
            <consortium name="The Broad Institute Genome Sequencing Center for Infectious Disease"/>
            <person name="Wu L."/>
            <person name="Ma J."/>
        </authorList>
    </citation>
    <scope>NUCLEOTIDE SEQUENCE [LARGE SCALE GENOMIC DNA]</scope>
    <source>
        <strain evidence="4">JCM 17110</strain>
    </source>
</reference>
<evidence type="ECO:0000256" key="2">
    <source>
        <dbReference type="SAM" id="SignalP"/>
    </source>
</evidence>
<dbReference type="Pfam" id="PF03480">
    <property type="entry name" value="DctP"/>
    <property type="match status" value="1"/>
</dbReference>
<protein>
    <submittedName>
        <fullName evidence="3">TRAP transporter substrate-binding protein</fullName>
    </submittedName>
</protein>
<dbReference type="EMBL" id="BAABCX010000002">
    <property type="protein sequence ID" value="GAA3538032.1"/>
    <property type="molecule type" value="Genomic_DNA"/>
</dbReference>
<feature type="chain" id="PRO_5046338445" evidence="2">
    <location>
        <begin position="26"/>
        <end position="324"/>
    </location>
</feature>
<dbReference type="InterPro" id="IPR018389">
    <property type="entry name" value="DctP_fam"/>
</dbReference>
<gene>
    <name evidence="3" type="ORF">GCM10022394_17080</name>
</gene>
<sequence length="324" mass="36056">MMIVKKLFTGSVMGAALGFSLSVSADTLRLGHVTPPSHIWHQVAERFNDNLKEESAGKHTIKIYPLSKLGGDDQMINMLQSGGIQLAVLTAGSLSNRAEPMNAWFLPYIFKDVTDAADATSHPAAQQMLEDLREHKLVGLGYTFAGMRHILSTKPVTTTDDFENKKIRSFPNQLFNDWWNQLGAAPTALAISDVSSALTTNLLDAVDVDLDIVVGLKMYQQAPYLTLTNHMAFPGVVVASEKWWNSLSDEYKDMVLKSFKEAEQWGFEKQAEAEVANLALLKKEGVTVSEFNRKQLHDATAVVIEKYTNVNELTKDFYLQQTQN</sequence>
<dbReference type="PANTHER" id="PTHR33376">
    <property type="match status" value="1"/>
</dbReference>
<keyword evidence="1 2" id="KW-0732">Signal</keyword>
<proteinExistence type="predicted"/>
<organism evidence="3 4">
    <name type="scientific">Zobellella aerophila</name>
    <dbReference type="NCBI Taxonomy" id="870480"/>
    <lineage>
        <taxon>Bacteria</taxon>
        <taxon>Pseudomonadati</taxon>
        <taxon>Pseudomonadota</taxon>
        <taxon>Gammaproteobacteria</taxon>
        <taxon>Aeromonadales</taxon>
        <taxon>Aeromonadaceae</taxon>
        <taxon>Zobellella</taxon>
    </lineage>
</organism>
<evidence type="ECO:0000256" key="1">
    <source>
        <dbReference type="ARBA" id="ARBA00022729"/>
    </source>
</evidence>
<evidence type="ECO:0000313" key="4">
    <source>
        <dbReference type="Proteomes" id="UP001500795"/>
    </source>
</evidence>
<dbReference type="CDD" id="cd13603">
    <property type="entry name" value="PBP2_TRAP_Siap_TeaA_like"/>
    <property type="match status" value="1"/>
</dbReference>
<dbReference type="RefSeq" id="WP_344956928.1">
    <property type="nucleotide sequence ID" value="NZ_BAABCX010000002.1"/>
</dbReference>
<dbReference type="Proteomes" id="UP001500795">
    <property type="component" value="Unassembled WGS sequence"/>
</dbReference>
<feature type="signal peptide" evidence="2">
    <location>
        <begin position="1"/>
        <end position="25"/>
    </location>
</feature>
<dbReference type="Gene3D" id="3.40.190.170">
    <property type="entry name" value="Bacterial extracellular solute-binding protein, family 7"/>
    <property type="match status" value="1"/>
</dbReference>
<evidence type="ECO:0000313" key="3">
    <source>
        <dbReference type="EMBL" id="GAA3538032.1"/>
    </source>
</evidence>
<dbReference type="InterPro" id="IPR004682">
    <property type="entry name" value="TRAP_DctP"/>
</dbReference>
<dbReference type="PANTHER" id="PTHR33376:SF2">
    <property type="entry name" value="DICARBOXYLATE-BINDING PERIPLASMIC PROTEIN"/>
    <property type="match status" value="1"/>
</dbReference>
<name>A0ABP6VLZ5_9GAMM</name>
<comment type="caution">
    <text evidence="3">The sequence shown here is derived from an EMBL/GenBank/DDBJ whole genome shotgun (WGS) entry which is preliminary data.</text>
</comment>
<keyword evidence="4" id="KW-1185">Reference proteome</keyword>
<dbReference type="InterPro" id="IPR038404">
    <property type="entry name" value="TRAP_DctP_sf"/>
</dbReference>